<comment type="caution">
    <text evidence="3">The sequence shown here is derived from an EMBL/GenBank/DDBJ whole genome shotgun (WGS) entry which is preliminary data.</text>
</comment>
<gene>
    <name evidence="3" type="ORF">UT53_C0012G0008</name>
</gene>
<organism evidence="3 4">
    <name type="scientific">Candidatus Yanofskybacteria bacterium GW2011_GWD2_39_48</name>
    <dbReference type="NCBI Taxonomy" id="1619031"/>
    <lineage>
        <taxon>Bacteria</taxon>
        <taxon>Candidatus Yanofskyibacteriota</taxon>
    </lineage>
</organism>
<protein>
    <submittedName>
        <fullName evidence="3">Ribulose-phosphate 3-epimerase</fullName>
    </submittedName>
</protein>
<dbReference type="InterPro" id="IPR011060">
    <property type="entry name" value="RibuloseP-bd_barrel"/>
</dbReference>
<dbReference type="Proteomes" id="UP000034764">
    <property type="component" value="Unassembled WGS sequence"/>
</dbReference>
<keyword evidence="1" id="KW-0479">Metal-binding</keyword>
<evidence type="ECO:0000256" key="2">
    <source>
        <dbReference type="ARBA" id="ARBA00023235"/>
    </source>
</evidence>
<dbReference type="AlphaFoldDB" id="A0A0G0P6N8"/>
<keyword evidence="2" id="KW-0413">Isomerase</keyword>
<dbReference type="GO" id="GO:0005975">
    <property type="term" value="P:carbohydrate metabolic process"/>
    <property type="evidence" value="ECO:0007669"/>
    <property type="project" value="InterPro"/>
</dbReference>
<dbReference type="PANTHER" id="PTHR11749">
    <property type="entry name" value="RIBULOSE-5-PHOSPHATE-3-EPIMERASE"/>
    <property type="match status" value="1"/>
</dbReference>
<dbReference type="GO" id="GO:0046872">
    <property type="term" value="F:metal ion binding"/>
    <property type="evidence" value="ECO:0007669"/>
    <property type="project" value="UniProtKB-KW"/>
</dbReference>
<evidence type="ECO:0000313" key="3">
    <source>
        <dbReference type="EMBL" id="KKR23588.1"/>
    </source>
</evidence>
<dbReference type="GO" id="GO:0016857">
    <property type="term" value="F:racemase and epimerase activity, acting on carbohydrates and derivatives"/>
    <property type="evidence" value="ECO:0007669"/>
    <property type="project" value="InterPro"/>
</dbReference>
<dbReference type="Gene3D" id="3.20.20.70">
    <property type="entry name" value="Aldolase class I"/>
    <property type="match status" value="1"/>
</dbReference>
<accession>A0A0G0P6N8</accession>
<dbReference type="SUPFAM" id="SSF51366">
    <property type="entry name" value="Ribulose-phoshate binding barrel"/>
    <property type="match status" value="1"/>
</dbReference>
<dbReference type="InterPro" id="IPR000056">
    <property type="entry name" value="Ribul_P_3_epim-like"/>
</dbReference>
<dbReference type="InterPro" id="IPR013785">
    <property type="entry name" value="Aldolase_TIM"/>
</dbReference>
<dbReference type="Pfam" id="PF00834">
    <property type="entry name" value="Ribul_P_3_epim"/>
    <property type="match status" value="1"/>
</dbReference>
<name>A0A0G0P6N8_9BACT</name>
<proteinExistence type="predicted"/>
<evidence type="ECO:0000313" key="4">
    <source>
        <dbReference type="Proteomes" id="UP000034764"/>
    </source>
</evidence>
<evidence type="ECO:0000256" key="1">
    <source>
        <dbReference type="ARBA" id="ARBA00022723"/>
    </source>
</evidence>
<dbReference type="EMBL" id="LBXD01000012">
    <property type="protein sequence ID" value="KKR23588.1"/>
    <property type="molecule type" value="Genomic_DNA"/>
</dbReference>
<reference evidence="3 4" key="1">
    <citation type="journal article" date="2015" name="Nature">
        <title>rRNA introns, odd ribosomes, and small enigmatic genomes across a large radiation of phyla.</title>
        <authorList>
            <person name="Brown C.T."/>
            <person name="Hug L.A."/>
            <person name="Thomas B.C."/>
            <person name="Sharon I."/>
            <person name="Castelle C.J."/>
            <person name="Singh A."/>
            <person name="Wilkins M.J."/>
            <person name="Williams K.H."/>
            <person name="Banfield J.F."/>
        </authorList>
    </citation>
    <scope>NUCLEOTIDE SEQUENCE [LARGE SCALE GENOMIC DNA]</scope>
</reference>
<sequence length="214" mass="24468">MIEIIPTTVLVGTSVEFNEIVERYEPFFTRISIDISDGIFTTVKTINGYEEIMDIKSKLNFDVHMMVENPQDKIHNWYNTKADRFFIHIEHNQHVMAQLINQIHYYKKKIGIVINPDTEVEEVREFADAVDYVQFMTVQPGAYGREFIDGVLGKIIYFKEAYPNIPIAVDGGINLETISRVTRAGASVLFIGNYFYKSKDIGKSLGELTAVINS</sequence>